<keyword evidence="1" id="KW-0732">Signal</keyword>
<feature type="chain" id="PRO_5038771962" evidence="1">
    <location>
        <begin position="22"/>
        <end position="240"/>
    </location>
</feature>
<evidence type="ECO:0000256" key="1">
    <source>
        <dbReference type="SAM" id="SignalP"/>
    </source>
</evidence>
<sequence>MYTSRMAVTATAVVLCCAALAGCAGVGDALESNVDRDARDLVRESASLLRGADDIRIVGDQVLTAGRRVDFDLCVRQGRDYRGTFEMDGRAGEAIVVGGKSYLKAGAAFWEWAGTSLPDTAANRRTYADRYAMLAYDPSDPLDTAGVVFGPGGDGYTKGEPVTIDGRTLIPLTRVDGEGDAQGRRRSRTVYVRAYGKPYPVVVRSEGTRPQNARITRSERSCVPVAPPAGQVVDRLPAGK</sequence>
<dbReference type="PROSITE" id="PS51257">
    <property type="entry name" value="PROKAR_LIPOPROTEIN"/>
    <property type="match status" value="1"/>
</dbReference>
<organism evidence="2 3">
    <name type="scientific">Embleya hyalina</name>
    <dbReference type="NCBI Taxonomy" id="516124"/>
    <lineage>
        <taxon>Bacteria</taxon>
        <taxon>Bacillati</taxon>
        <taxon>Actinomycetota</taxon>
        <taxon>Actinomycetes</taxon>
        <taxon>Kitasatosporales</taxon>
        <taxon>Streptomycetaceae</taxon>
        <taxon>Embleya</taxon>
    </lineage>
</organism>
<reference evidence="2 3" key="1">
    <citation type="submission" date="2018-12" db="EMBL/GenBank/DDBJ databases">
        <title>Draft genome sequence of Embleya hyalina NBRC 13850T.</title>
        <authorList>
            <person name="Komaki H."/>
            <person name="Hosoyama A."/>
            <person name="Kimura A."/>
            <person name="Ichikawa N."/>
            <person name="Tamura T."/>
        </authorList>
    </citation>
    <scope>NUCLEOTIDE SEQUENCE [LARGE SCALE GENOMIC DNA]</scope>
    <source>
        <strain evidence="2 3">NBRC 13850</strain>
    </source>
</reference>
<gene>
    <name evidence="2" type="ORF">EHYA_01120</name>
</gene>
<evidence type="ECO:0000313" key="2">
    <source>
        <dbReference type="EMBL" id="GCD93476.1"/>
    </source>
</evidence>
<evidence type="ECO:0000313" key="3">
    <source>
        <dbReference type="Proteomes" id="UP000286931"/>
    </source>
</evidence>
<dbReference type="Proteomes" id="UP000286931">
    <property type="component" value="Unassembled WGS sequence"/>
</dbReference>
<keyword evidence="2" id="KW-0449">Lipoprotein</keyword>
<accession>A0A401YFR9</accession>
<keyword evidence="3" id="KW-1185">Reference proteome</keyword>
<comment type="caution">
    <text evidence="2">The sequence shown here is derived from an EMBL/GenBank/DDBJ whole genome shotgun (WGS) entry which is preliminary data.</text>
</comment>
<protein>
    <submittedName>
        <fullName evidence="2">Lipoprotein</fullName>
    </submittedName>
</protein>
<proteinExistence type="predicted"/>
<dbReference type="EMBL" id="BIFH01000014">
    <property type="protein sequence ID" value="GCD93476.1"/>
    <property type="molecule type" value="Genomic_DNA"/>
</dbReference>
<feature type="signal peptide" evidence="1">
    <location>
        <begin position="1"/>
        <end position="21"/>
    </location>
</feature>
<dbReference type="AlphaFoldDB" id="A0A401YFR9"/>
<dbReference type="RefSeq" id="WP_126635765.1">
    <property type="nucleotide sequence ID" value="NZ_BIFH01000014.1"/>
</dbReference>
<name>A0A401YFR9_9ACTN</name>